<dbReference type="InterPro" id="IPR036513">
    <property type="entry name" value="STAS_dom_sf"/>
</dbReference>
<dbReference type="Gene3D" id="3.40.50.10600">
    <property type="entry name" value="SpoIIaa-like domains"/>
    <property type="match status" value="1"/>
</dbReference>
<evidence type="ECO:0000313" key="2">
    <source>
        <dbReference type="Proteomes" id="UP000005801"/>
    </source>
</evidence>
<proteinExistence type="predicted"/>
<evidence type="ECO:0000313" key="1">
    <source>
        <dbReference type="EMBL" id="EDM75355.1"/>
    </source>
</evidence>
<protein>
    <recommendedName>
        <fullName evidence="3">STAS domain-containing protein</fullName>
    </recommendedName>
</protein>
<dbReference type="AlphaFoldDB" id="A6GFI3"/>
<dbReference type="SUPFAM" id="SSF52091">
    <property type="entry name" value="SpoIIaa-like"/>
    <property type="match status" value="1"/>
</dbReference>
<dbReference type="InterPro" id="IPR021866">
    <property type="entry name" value="SpoIIAA-like"/>
</dbReference>
<dbReference type="InterPro" id="IPR038396">
    <property type="entry name" value="SpoIIAA-like_sf"/>
</dbReference>
<dbReference type="OrthoDB" id="5521129at2"/>
<dbReference type="Pfam" id="PF11964">
    <property type="entry name" value="SpoIIAA-like"/>
    <property type="match status" value="1"/>
</dbReference>
<gene>
    <name evidence="1" type="ORF">PPSIR1_15290</name>
</gene>
<keyword evidence="2" id="KW-1185">Reference proteome</keyword>
<accession>A6GFI3</accession>
<evidence type="ECO:0008006" key="3">
    <source>
        <dbReference type="Google" id="ProtNLM"/>
    </source>
</evidence>
<organism evidence="1 2">
    <name type="scientific">Plesiocystis pacifica SIR-1</name>
    <dbReference type="NCBI Taxonomy" id="391625"/>
    <lineage>
        <taxon>Bacteria</taxon>
        <taxon>Pseudomonadati</taxon>
        <taxon>Myxococcota</taxon>
        <taxon>Polyangia</taxon>
        <taxon>Nannocystales</taxon>
        <taxon>Nannocystaceae</taxon>
        <taxon>Plesiocystis</taxon>
    </lineage>
</organism>
<comment type="caution">
    <text evidence="1">The sequence shown here is derived from an EMBL/GenBank/DDBJ whole genome shotgun (WGS) entry which is preliminary data.</text>
</comment>
<name>A6GFI3_9BACT</name>
<sequence length="137" mass="15031">MHFSQVPSAFESSLDHDVDVDPGREAILRVALRGFIDAGMLRERLEGLAVRIDRRRPDAVLVDLRHVAGYGPGTPTLARDGLALARRAGVRRVALLVSSSVVRIAAQLLARNLDLELRCFPSEPAARRWLAVVDTSN</sequence>
<dbReference type="Proteomes" id="UP000005801">
    <property type="component" value="Unassembled WGS sequence"/>
</dbReference>
<dbReference type="RefSeq" id="WP_006975473.1">
    <property type="nucleotide sequence ID" value="NZ_ABCS01000094.1"/>
</dbReference>
<dbReference type="EMBL" id="ABCS01000094">
    <property type="protein sequence ID" value="EDM75355.1"/>
    <property type="molecule type" value="Genomic_DNA"/>
</dbReference>
<reference evidence="1 2" key="1">
    <citation type="submission" date="2007-06" db="EMBL/GenBank/DDBJ databases">
        <authorList>
            <person name="Shimkets L."/>
            <person name="Ferriera S."/>
            <person name="Johnson J."/>
            <person name="Kravitz S."/>
            <person name="Beeson K."/>
            <person name="Sutton G."/>
            <person name="Rogers Y.-H."/>
            <person name="Friedman R."/>
            <person name="Frazier M."/>
            <person name="Venter J.C."/>
        </authorList>
    </citation>
    <scope>NUCLEOTIDE SEQUENCE [LARGE SCALE GENOMIC DNA]</scope>
    <source>
        <strain evidence="1 2">SIR-1</strain>
    </source>
</reference>